<dbReference type="EMBL" id="CP026095">
    <property type="protein sequence ID" value="AZV42017.1"/>
    <property type="molecule type" value="Genomic_DNA"/>
</dbReference>
<proteinExistence type="predicted"/>
<gene>
    <name evidence="1" type="ORF">BAOM_1407</name>
</gene>
<accession>A0A3Q9RHY3</accession>
<dbReference type="AlphaFoldDB" id="A0A3Q9RHY3"/>
<organism evidence="1 2">
    <name type="scientific">Peribacillus asahii</name>
    <dbReference type="NCBI Taxonomy" id="228899"/>
    <lineage>
        <taxon>Bacteria</taxon>
        <taxon>Bacillati</taxon>
        <taxon>Bacillota</taxon>
        <taxon>Bacilli</taxon>
        <taxon>Bacillales</taxon>
        <taxon>Bacillaceae</taxon>
        <taxon>Peribacillus</taxon>
    </lineage>
</organism>
<name>A0A3Q9RHY3_9BACI</name>
<sequence length="70" mass="8144">MTKERIEELAMEVVTEALPDLESNNQSYFYGIVKKLSNTIIDDYALDVLRTEEHVKALMRIDLEELQKSL</sequence>
<dbReference type="Proteomes" id="UP000283095">
    <property type="component" value="Chromosome"/>
</dbReference>
<reference evidence="1 2" key="1">
    <citation type="submission" date="2018-01" db="EMBL/GenBank/DDBJ databases">
        <title>Bacillus asahii Genome sequencing and assembly.</title>
        <authorList>
            <person name="Jiang H."/>
            <person name="Feng Y."/>
            <person name="Zhao F."/>
            <person name="Lin X."/>
        </authorList>
    </citation>
    <scope>NUCLEOTIDE SEQUENCE [LARGE SCALE GENOMIC DNA]</scope>
    <source>
        <strain evidence="1 2">OM18</strain>
    </source>
</reference>
<dbReference type="OrthoDB" id="9959776at2"/>
<protein>
    <submittedName>
        <fullName evidence="1">Uncharacterized protein</fullName>
    </submittedName>
</protein>
<dbReference type="KEGG" id="pasa:BAOM_1407"/>
<evidence type="ECO:0000313" key="1">
    <source>
        <dbReference type="EMBL" id="AZV42017.1"/>
    </source>
</evidence>
<evidence type="ECO:0000313" key="2">
    <source>
        <dbReference type="Proteomes" id="UP000283095"/>
    </source>
</evidence>
<dbReference type="RefSeq" id="WP_127759587.1">
    <property type="nucleotide sequence ID" value="NZ_CP026095.1"/>
</dbReference>